<name>A0A1G1SQC9_9BACT</name>
<dbReference type="Proteomes" id="UP000176294">
    <property type="component" value="Unassembled WGS sequence"/>
</dbReference>
<keyword evidence="2" id="KW-1185">Reference proteome</keyword>
<evidence type="ECO:0000313" key="1">
    <source>
        <dbReference type="EMBL" id="OGX80826.1"/>
    </source>
</evidence>
<evidence type="ECO:0000313" key="2">
    <source>
        <dbReference type="Proteomes" id="UP000176294"/>
    </source>
</evidence>
<organism evidence="1 2">
    <name type="scientific">Hymenobacter lapidarius</name>
    <dbReference type="NCBI Taxonomy" id="1908237"/>
    <lineage>
        <taxon>Bacteria</taxon>
        <taxon>Pseudomonadati</taxon>
        <taxon>Bacteroidota</taxon>
        <taxon>Cytophagia</taxon>
        <taxon>Cytophagales</taxon>
        <taxon>Hymenobacteraceae</taxon>
        <taxon>Hymenobacter</taxon>
    </lineage>
</organism>
<comment type="caution">
    <text evidence="1">The sequence shown here is derived from an EMBL/GenBank/DDBJ whole genome shotgun (WGS) entry which is preliminary data.</text>
</comment>
<gene>
    <name evidence="1" type="ORF">BEN47_06100</name>
</gene>
<accession>A0A1G1SQC9</accession>
<proteinExistence type="predicted"/>
<reference evidence="1 2" key="1">
    <citation type="submission" date="2016-08" db="EMBL/GenBank/DDBJ databases">
        <title>Hymenobacter coccineus sp. nov., Hymenobacter lapidarius sp. nov. and Hymenobacter glacialis sp. nov., isolated from Antarctic soil.</title>
        <authorList>
            <person name="Sedlacek I."/>
            <person name="Kralova S."/>
            <person name="Kyrova K."/>
            <person name="Maslanova I."/>
            <person name="Stankova E."/>
            <person name="Vrbovska V."/>
            <person name="Nemec M."/>
            <person name="Bartak M."/>
            <person name="Svec P."/>
            <person name="Busse H.-J."/>
            <person name="Pantucek R."/>
        </authorList>
    </citation>
    <scope>NUCLEOTIDE SEQUENCE [LARGE SCALE GENOMIC DNA]</scope>
    <source>
        <strain evidence="1 2">CCM 8643</strain>
    </source>
</reference>
<sequence length="63" mass="6728">MSKPAHTVKLRNGAAPAEHVTTAQLDAMKAVFGTRFSEYEVTAIEDEAPKPAAVKVEKSKSAD</sequence>
<dbReference type="RefSeq" id="WP_070730984.1">
    <property type="nucleotide sequence ID" value="NZ_MDZB01000175.1"/>
</dbReference>
<dbReference type="STRING" id="1908237.BEN47_06100"/>
<protein>
    <submittedName>
        <fullName evidence="1">Uncharacterized protein</fullName>
    </submittedName>
</protein>
<dbReference type="AlphaFoldDB" id="A0A1G1SQC9"/>
<dbReference type="EMBL" id="MDZB01000175">
    <property type="protein sequence ID" value="OGX80826.1"/>
    <property type="molecule type" value="Genomic_DNA"/>
</dbReference>